<dbReference type="SUPFAM" id="SSF52540">
    <property type="entry name" value="P-loop containing nucleoside triphosphate hydrolases"/>
    <property type="match status" value="1"/>
</dbReference>
<protein>
    <recommendedName>
        <fullName evidence="8">Nucleoside phosphorylase domain-containing protein</fullName>
    </recommendedName>
</protein>
<comment type="caution">
    <text evidence="6">The sequence shown here is derived from an EMBL/GenBank/DDBJ whole genome shotgun (WGS) entry which is preliminary data.</text>
</comment>
<keyword evidence="7" id="KW-1185">Reference proteome</keyword>
<keyword evidence="2" id="KW-0175">Coiled coil</keyword>
<dbReference type="SUPFAM" id="SSF53167">
    <property type="entry name" value="Purine and uridine phosphorylases"/>
    <property type="match status" value="1"/>
</dbReference>
<feature type="region of interest" description="Disordered" evidence="3">
    <location>
        <begin position="1257"/>
        <end position="1285"/>
    </location>
</feature>
<feature type="coiled-coil region" evidence="2">
    <location>
        <begin position="370"/>
        <end position="399"/>
    </location>
</feature>
<gene>
    <name evidence="6" type="ORF">TWF694_005576</name>
</gene>
<dbReference type="Gene3D" id="3.40.50.300">
    <property type="entry name" value="P-loop containing nucleotide triphosphate hydrolases"/>
    <property type="match status" value="1"/>
</dbReference>
<feature type="compositionally biased region" description="Acidic residues" evidence="3">
    <location>
        <begin position="1258"/>
        <end position="1282"/>
    </location>
</feature>
<evidence type="ECO:0000256" key="2">
    <source>
        <dbReference type="SAM" id="Coils"/>
    </source>
</evidence>
<evidence type="ECO:0000256" key="3">
    <source>
        <dbReference type="SAM" id="MobiDB-lite"/>
    </source>
</evidence>
<name>A0AAV9WVL0_9PEZI</name>
<dbReference type="InterPro" id="IPR000845">
    <property type="entry name" value="Nucleoside_phosphorylase_d"/>
</dbReference>
<dbReference type="Pfam" id="PF24883">
    <property type="entry name" value="NPHP3_N"/>
    <property type="match status" value="1"/>
</dbReference>
<evidence type="ECO:0000313" key="7">
    <source>
        <dbReference type="Proteomes" id="UP001365542"/>
    </source>
</evidence>
<evidence type="ECO:0000256" key="1">
    <source>
        <dbReference type="ARBA" id="ARBA00022737"/>
    </source>
</evidence>
<dbReference type="InterPro" id="IPR053137">
    <property type="entry name" value="NLR-like"/>
</dbReference>
<evidence type="ECO:0008006" key="8">
    <source>
        <dbReference type="Google" id="ProtNLM"/>
    </source>
</evidence>
<sequence>MTLRLNNSQAAGQQYPYSDYTIAWVTILEEEWIAAGFMLDEQHPRPDSLPNDPNSYKVGRIGRHNVVITRLPRAGTDAGSHAVSNLWRTFRNIRFVFLIGVGGGAPGEPVSENSNKEDLRLGDVVVAFQENENESQIGEKVQEKEIYVHKVYNLIKAFRVGFVLQYDFGKDMANGEFNNRSYIRKPQTEVINCMRYWKSEQRAGETNLNNFLNDSLTKIEEKIQQGTAPGLGDYRFPGRKHDNLHKVTDDAAGERAANISPELVTRIERKHNLPIVHYGLIACANRVMGDGRKREELRRKHGVMCFEMEAAGLMNDFPCIVIRGISDYSDGNKDVDYDWKPWASLTAAAAAKDLLSTIQPSSVETTRTVVEILNHVNDAMEERNKAIEAQKSIAKLKKRISFSEDLSKGLKDKYCQKAQKGTGEWMQNEEQFKNWTSDTPRNKVLWVCGKHGVGKSYLCALTIENIEEAYGKPSVIYAFIHKDERTNTNRLFCQLASQLLSAILDNATEIPEYLKDFLDLEKSDTKKIIRLISSLLLARSSEGNGPPTYIFVDGLDEREYFDKATGEDRPKEENYSFIKTLVEIANTPSTSIRLWFSSQPIGNITECFKDLGVPSIEITTEKTDRDVLQYLESAVPKSVIQDEESREVIRDYIEIRFNSQFRSDATFLWARSICHDLKEAYDEDSVKDILESVPSNLDGQYTNTMEKIKQKSKEGPNIRKSAPPVWKIVLSMLVFAYRPLRLFELMEGVAILRGNSENLKPPRNSQEILDACMSFTTLLHEHTIEIASMDYKTMESSIVVLCHSSVRQFLEARSDLACRKDQNSSQDELVSSRIIGQCCLRYFLQPRFKTTLEHTKDGTLRTGGELKDELNTNSLVFYAAKYWHLHFDTNFEMTELPGYFHPKLPAQEDSDIVIKFLESANFITCIQIQSIYVEGHFMQSYDSITDQATKRKQILPNWLMRFRQDLYCQFEEFISEWGELLQSGSSEYANGELDRCLWQALGDGHFFSKRSSRYNHVLFQTSSCCGSQTICSTRAQHISLDSDRFLSLNLCLNPTSPELMVNIWDLKTLNSPSVETPVTRERRNSWSSSYMIPQSHIPIKIDPKAENIDSYGGYTSKNFPIIPDVCCIIPPDAIAIFHDKQASLVRIGSKFFRISASEERIEESQVSEINSDAFLDPWEDLRFQGRYMVASRRRTDAHDIQSDFDCDFESSVYSSSEDEPWDDNDSVDCSASDEISDIKSTGVCSVDDRSDDLLYTDQVEEEDSTDDEILDETSDSDSEPDLEGPSRLYLKLSGFESDEDDKQKEALATLQYSRQRVMISEDQNDLVCTVERCNEKILKCWYKCPTCSSRERPYLICSKCKKDEAWCEDKNHQIYEMFNGKAIRVIANNTFLPKNLLDVFDTSYPQPKRVFSFSRRPESILYESPPAIHPTIPLVVWALCGEKILFADVANSEWRRHTIETKDVEGTSPQIQNRDRYELQTG</sequence>
<dbReference type="Pfam" id="PF01048">
    <property type="entry name" value="PNP_UDP_1"/>
    <property type="match status" value="1"/>
</dbReference>
<accession>A0AAV9WVL0</accession>
<dbReference type="GO" id="GO:0003824">
    <property type="term" value="F:catalytic activity"/>
    <property type="evidence" value="ECO:0007669"/>
    <property type="project" value="InterPro"/>
</dbReference>
<dbReference type="EMBL" id="JAVHJO010000017">
    <property type="protein sequence ID" value="KAK6525439.1"/>
    <property type="molecule type" value="Genomic_DNA"/>
</dbReference>
<evidence type="ECO:0000313" key="6">
    <source>
        <dbReference type="EMBL" id="KAK6525439.1"/>
    </source>
</evidence>
<feature type="domain" description="Nephrocystin 3-like N-terminal" evidence="5">
    <location>
        <begin position="421"/>
        <end position="598"/>
    </location>
</feature>
<dbReference type="PANTHER" id="PTHR46082">
    <property type="entry name" value="ATP/GTP-BINDING PROTEIN-RELATED"/>
    <property type="match status" value="1"/>
</dbReference>
<dbReference type="InterPro" id="IPR035994">
    <property type="entry name" value="Nucleoside_phosphorylase_sf"/>
</dbReference>
<keyword evidence="1" id="KW-0677">Repeat</keyword>
<feature type="domain" description="Nucleoside phosphorylase" evidence="4">
    <location>
        <begin position="252"/>
        <end position="354"/>
    </location>
</feature>
<dbReference type="GO" id="GO:0009116">
    <property type="term" value="P:nucleoside metabolic process"/>
    <property type="evidence" value="ECO:0007669"/>
    <property type="project" value="InterPro"/>
</dbReference>
<dbReference type="InterPro" id="IPR027417">
    <property type="entry name" value="P-loop_NTPase"/>
</dbReference>
<evidence type="ECO:0000259" key="4">
    <source>
        <dbReference type="Pfam" id="PF01048"/>
    </source>
</evidence>
<evidence type="ECO:0000259" key="5">
    <source>
        <dbReference type="Pfam" id="PF24883"/>
    </source>
</evidence>
<dbReference type="Proteomes" id="UP001365542">
    <property type="component" value="Unassembled WGS sequence"/>
</dbReference>
<proteinExistence type="predicted"/>
<reference evidence="6 7" key="1">
    <citation type="submission" date="2019-10" db="EMBL/GenBank/DDBJ databases">
        <authorList>
            <person name="Palmer J.M."/>
        </authorList>
    </citation>
    <scope>NUCLEOTIDE SEQUENCE [LARGE SCALE GENOMIC DNA]</scope>
    <source>
        <strain evidence="6 7">TWF694</strain>
    </source>
</reference>
<organism evidence="6 7">
    <name type="scientific">Orbilia ellipsospora</name>
    <dbReference type="NCBI Taxonomy" id="2528407"/>
    <lineage>
        <taxon>Eukaryota</taxon>
        <taxon>Fungi</taxon>
        <taxon>Dikarya</taxon>
        <taxon>Ascomycota</taxon>
        <taxon>Pezizomycotina</taxon>
        <taxon>Orbiliomycetes</taxon>
        <taxon>Orbiliales</taxon>
        <taxon>Orbiliaceae</taxon>
        <taxon>Orbilia</taxon>
    </lineage>
</organism>
<dbReference type="PANTHER" id="PTHR46082:SF11">
    <property type="entry name" value="AAA+ ATPASE DOMAIN-CONTAINING PROTEIN-RELATED"/>
    <property type="match status" value="1"/>
</dbReference>
<dbReference type="InterPro" id="IPR056884">
    <property type="entry name" value="NPHP3-like_N"/>
</dbReference>
<dbReference type="Gene3D" id="3.40.50.1580">
    <property type="entry name" value="Nucleoside phosphorylase domain"/>
    <property type="match status" value="1"/>
</dbReference>